<dbReference type="OrthoDB" id="4750380at2"/>
<sequence length="303" mass="31984">MGWFEERSGLDEAVAVITGGAGGLGEAIVLDLAANGVRPAVVDIDAEAVEVLRQTLSERGPDAIVHHGDARDPDVLEALFTAADERWGRLDILVNIVGGTFRSDFVDTTPKGWDALLRINFNHVLQACSLAIPRMRAGNRGGSIINITTIEAHRAAPGFAVYSAAKAAVEQFSRTLAVEVAPDGIRINNVAPDFVPTPNLTRFGAGQTPAMATPSGARIAIPMGRVGKVSDVSNAVVFLASGLSTYITGTTVHPDGGTLASSGWFNWPDHGWANYAPNSVLTHLDSQQNDRSSVQAAVNPDER</sequence>
<dbReference type="InterPro" id="IPR002347">
    <property type="entry name" value="SDR_fam"/>
</dbReference>
<evidence type="ECO:0000256" key="1">
    <source>
        <dbReference type="ARBA" id="ARBA00006484"/>
    </source>
</evidence>
<evidence type="ECO:0000313" key="4">
    <source>
        <dbReference type="Proteomes" id="UP000247591"/>
    </source>
</evidence>
<dbReference type="CDD" id="cd05233">
    <property type="entry name" value="SDR_c"/>
    <property type="match status" value="1"/>
</dbReference>
<name>A0A318RNL8_WILLI</name>
<dbReference type="PANTHER" id="PTHR43639:SF1">
    <property type="entry name" value="SHORT-CHAIN DEHYDROGENASE_REDUCTASE FAMILY PROTEIN"/>
    <property type="match status" value="1"/>
</dbReference>
<evidence type="ECO:0000256" key="2">
    <source>
        <dbReference type="ARBA" id="ARBA00023002"/>
    </source>
</evidence>
<dbReference type="EMBL" id="QJSP01000008">
    <property type="protein sequence ID" value="PYE16333.1"/>
    <property type="molecule type" value="Genomic_DNA"/>
</dbReference>
<dbReference type="RefSeq" id="WP_110470212.1">
    <property type="nucleotide sequence ID" value="NZ_QJSP01000008.1"/>
</dbReference>
<dbReference type="AlphaFoldDB" id="A0A318RNL8"/>
<dbReference type="Pfam" id="PF13561">
    <property type="entry name" value="adh_short_C2"/>
    <property type="match status" value="1"/>
</dbReference>
<gene>
    <name evidence="3" type="ORF">DFR67_10884</name>
</gene>
<protein>
    <submittedName>
        <fullName evidence="3">NAD(P)-dependent dehydrogenase (Short-subunit alcohol dehydrogenase family)</fullName>
    </submittedName>
</protein>
<dbReference type="PRINTS" id="PR00080">
    <property type="entry name" value="SDRFAMILY"/>
</dbReference>
<comment type="caution">
    <text evidence="3">The sequence shown here is derived from an EMBL/GenBank/DDBJ whole genome shotgun (WGS) entry which is preliminary data.</text>
</comment>
<evidence type="ECO:0000313" key="3">
    <source>
        <dbReference type="EMBL" id="PYE16333.1"/>
    </source>
</evidence>
<accession>A0A318RNL8</accession>
<dbReference type="InterPro" id="IPR036291">
    <property type="entry name" value="NAD(P)-bd_dom_sf"/>
</dbReference>
<dbReference type="Proteomes" id="UP000247591">
    <property type="component" value="Unassembled WGS sequence"/>
</dbReference>
<proteinExistence type="inferred from homology"/>
<organism evidence="3 4">
    <name type="scientific">Williamsia limnetica</name>
    <dbReference type="NCBI Taxonomy" id="882452"/>
    <lineage>
        <taxon>Bacteria</taxon>
        <taxon>Bacillati</taxon>
        <taxon>Actinomycetota</taxon>
        <taxon>Actinomycetes</taxon>
        <taxon>Mycobacteriales</taxon>
        <taxon>Nocardiaceae</taxon>
        <taxon>Williamsia</taxon>
    </lineage>
</organism>
<dbReference type="FunFam" id="3.40.50.720:FF:000084">
    <property type="entry name" value="Short-chain dehydrogenase reductase"/>
    <property type="match status" value="1"/>
</dbReference>
<keyword evidence="2" id="KW-0560">Oxidoreductase</keyword>
<dbReference type="PANTHER" id="PTHR43639">
    <property type="entry name" value="OXIDOREDUCTASE, SHORT-CHAIN DEHYDROGENASE/REDUCTASE FAMILY (AFU_ORTHOLOGUE AFUA_5G02870)"/>
    <property type="match status" value="1"/>
</dbReference>
<reference evidence="3 4" key="1">
    <citation type="submission" date="2018-06" db="EMBL/GenBank/DDBJ databases">
        <title>Genomic Encyclopedia of Type Strains, Phase IV (KMG-IV): sequencing the most valuable type-strain genomes for metagenomic binning, comparative biology and taxonomic classification.</title>
        <authorList>
            <person name="Goeker M."/>
        </authorList>
    </citation>
    <scope>NUCLEOTIDE SEQUENCE [LARGE SCALE GENOMIC DNA]</scope>
    <source>
        <strain evidence="3 4">DSM 45521</strain>
    </source>
</reference>
<comment type="similarity">
    <text evidence="1">Belongs to the short-chain dehydrogenases/reductases (SDR) family.</text>
</comment>
<dbReference type="SUPFAM" id="SSF51735">
    <property type="entry name" value="NAD(P)-binding Rossmann-fold domains"/>
    <property type="match status" value="1"/>
</dbReference>
<keyword evidence="4" id="KW-1185">Reference proteome</keyword>
<dbReference type="PRINTS" id="PR00081">
    <property type="entry name" value="GDHRDH"/>
</dbReference>
<dbReference type="GO" id="GO:0016491">
    <property type="term" value="F:oxidoreductase activity"/>
    <property type="evidence" value="ECO:0007669"/>
    <property type="project" value="UniProtKB-KW"/>
</dbReference>
<dbReference type="Gene3D" id="3.40.50.720">
    <property type="entry name" value="NAD(P)-binding Rossmann-like Domain"/>
    <property type="match status" value="1"/>
</dbReference>